<dbReference type="AlphaFoldDB" id="A0A0D3HXK3"/>
<dbReference type="SUPFAM" id="SSF161070">
    <property type="entry name" value="SNF-like"/>
    <property type="match status" value="2"/>
</dbReference>
<name>A0A0D3HXK3_EMIH1</name>
<evidence type="ECO:0000313" key="9">
    <source>
        <dbReference type="Proteomes" id="UP000013827"/>
    </source>
</evidence>
<evidence type="ECO:0000256" key="7">
    <source>
        <dbReference type="SAM" id="Phobius"/>
    </source>
</evidence>
<dbReference type="InterPro" id="IPR000175">
    <property type="entry name" value="Na/ntran_symport"/>
</dbReference>
<protein>
    <recommendedName>
        <fullName evidence="10">Transporter</fullName>
    </recommendedName>
</protein>
<dbReference type="PANTHER" id="PTHR11616">
    <property type="entry name" value="SODIUM/CHLORIDE DEPENDENT TRANSPORTER"/>
    <property type="match status" value="1"/>
</dbReference>
<evidence type="ECO:0000256" key="1">
    <source>
        <dbReference type="ARBA" id="ARBA00004141"/>
    </source>
</evidence>
<dbReference type="Proteomes" id="UP000013827">
    <property type="component" value="Unassembled WGS sequence"/>
</dbReference>
<dbReference type="PRINTS" id="PR00176">
    <property type="entry name" value="NANEUSMPORT"/>
</dbReference>
<dbReference type="eggNOG" id="KOG3659">
    <property type="taxonomic scope" value="Eukaryota"/>
</dbReference>
<evidence type="ECO:0000313" key="8">
    <source>
        <dbReference type="EnsemblProtists" id="EOD03738"/>
    </source>
</evidence>
<feature type="transmembrane region" description="Helical" evidence="7">
    <location>
        <begin position="75"/>
        <end position="97"/>
    </location>
</feature>
<evidence type="ECO:0000256" key="4">
    <source>
        <dbReference type="ARBA" id="ARBA00022989"/>
    </source>
</evidence>
<reference evidence="8" key="2">
    <citation type="submission" date="2024-10" db="UniProtKB">
        <authorList>
            <consortium name="EnsemblProtists"/>
        </authorList>
    </citation>
    <scope>IDENTIFICATION</scope>
</reference>
<evidence type="ECO:0000256" key="3">
    <source>
        <dbReference type="ARBA" id="ARBA00022692"/>
    </source>
</evidence>
<dbReference type="InterPro" id="IPR037272">
    <property type="entry name" value="SNS_sf"/>
</dbReference>
<dbReference type="PaxDb" id="2903-EOD03738"/>
<accession>A0A0D3HXK3</accession>
<reference evidence="9" key="1">
    <citation type="journal article" date="2013" name="Nature">
        <title>Pan genome of the phytoplankton Emiliania underpins its global distribution.</title>
        <authorList>
            <person name="Read B.A."/>
            <person name="Kegel J."/>
            <person name="Klute M.J."/>
            <person name="Kuo A."/>
            <person name="Lefebvre S.C."/>
            <person name="Maumus F."/>
            <person name="Mayer C."/>
            <person name="Miller J."/>
            <person name="Monier A."/>
            <person name="Salamov A."/>
            <person name="Young J."/>
            <person name="Aguilar M."/>
            <person name="Claverie J.M."/>
            <person name="Frickenhaus S."/>
            <person name="Gonzalez K."/>
            <person name="Herman E.K."/>
            <person name="Lin Y.C."/>
            <person name="Napier J."/>
            <person name="Ogata H."/>
            <person name="Sarno A.F."/>
            <person name="Shmutz J."/>
            <person name="Schroeder D."/>
            <person name="de Vargas C."/>
            <person name="Verret F."/>
            <person name="von Dassow P."/>
            <person name="Valentin K."/>
            <person name="Van de Peer Y."/>
            <person name="Wheeler G."/>
            <person name="Dacks J.B."/>
            <person name="Delwiche C.F."/>
            <person name="Dyhrman S.T."/>
            <person name="Glockner G."/>
            <person name="John U."/>
            <person name="Richards T."/>
            <person name="Worden A.Z."/>
            <person name="Zhang X."/>
            <person name="Grigoriev I.V."/>
            <person name="Allen A.E."/>
            <person name="Bidle K."/>
            <person name="Borodovsky M."/>
            <person name="Bowler C."/>
            <person name="Brownlee C."/>
            <person name="Cock J.M."/>
            <person name="Elias M."/>
            <person name="Gladyshev V.N."/>
            <person name="Groth M."/>
            <person name="Guda C."/>
            <person name="Hadaegh A."/>
            <person name="Iglesias-Rodriguez M.D."/>
            <person name="Jenkins J."/>
            <person name="Jones B.M."/>
            <person name="Lawson T."/>
            <person name="Leese F."/>
            <person name="Lindquist E."/>
            <person name="Lobanov A."/>
            <person name="Lomsadze A."/>
            <person name="Malik S.B."/>
            <person name="Marsh M.E."/>
            <person name="Mackinder L."/>
            <person name="Mock T."/>
            <person name="Mueller-Roeber B."/>
            <person name="Pagarete A."/>
            <person name="Parker M."/>
            <person name="Probert I."/>
            <person name="Quesneville H."/>
            <person name="Raines C."/>
            <person name="Rensing S.A."/>
            <person name="Riano-Pachon D.M."/>
            <person name="Richier S."/>
            <person name="Rokitta S."/>
            <person name="Shiraiwa Y."/>
            <person name="Soanes D.M."/>
            <person name="van der Giezen M."/>
            <person name="Wahlund T.M."/>
            <person name="Williams B."/>
            <person name="Wilson W."/>
            <person name="Wolfe G."/>
            <person name="Wurch L.L."/>
        </authorList>
    </citation>
    <scope>NUCLEOTIDE SEQUENCE</scope>
</reference>
<keyword evidence="5 7" id="KW-0472">Membrane</keyword>
<feature type="region of interest" description="Disordered" evidence="6">
    <location>
        <begin position="841"/>
        <end position="863"/>
    </location>
</feature>
<dbReference type="HOGENOM" id="CLU_331893_0_0_1"/>
<keyword evidence="2" id="KW-0813">Transport</keyword>
<evidence type="ECO:0000256" key="2">
    <source>
        <dbReference type="ARBA" id="ARBA00022448"/>
    </source>
</evidence>
<feature type="transmembrane region" description="Helical" evidence="7">
    <location>
        <begin position="526"/>
        <end position="548"/>
    </location>
</feature>
<dbReference type="KEGG" id="ehx:EMIHUDRAFT_466353"/>
<feature type="transmembrane region" description="Helical" evidence="7">
    <location>
        <begin position="458"/>
        <end position="479"/>
    </location>
</feature>
<feature type="transmembrane region" description="Helical" evidence="7">
    <location>
        <begin position="341"/>
        <end position="360"/>
    </location>
</feature>
<feature type="transmembrane region" description="Helical" evidence="7">
    <location>
        <begin position="281"/>
        <end position="301"/>
    </location>
</feature>
<dbReference type="PROSITE" id="PS50267">
    <property type="entry name" value="NA_NEUROTRAN_SYMP_3"/>
    <property type="match status" value="1"/>
</dbReference>
<organism evidence="8 9">
    <name type="scientific">Emiliania huxleyi (strain CCMP1516)</name>
    <dbReference type="NCBI Taxonomy" id="280463"/>
    <lineage>
        <taxon>Eukaryota</taxon>
        <taxon>Haptista</taxon>
        <taxon>Haptophyta</taxon>
        <taxon>Prymnesiophyceae</taxon>
        <taxon>Isochrysidales</taxon>
        <taxon>Noelaerhabdaceae</taxon>
        <taxon>Emiliania</taxon>
    </lineage>
</organism>
<dbReference type="RefSeq" id="XP_005756167.1">
    <property type="nucleotide sequence ID" value="XM_005756110.1"/>
</dbReference>
<feature type="transmembrane region" description="Helical" evidence="7">
    <location>
        <begin position="118"/>
        <end position="148"/>
    </location>
</feature>
<feature type="compositionally biased region" description="Low complexity" evidence="6">
    <location>
        <begin position="24"/>
        <end position="33"/>
    </location>
</feature>
<dbReference type="GO" id="GO:0005886">
    <property type="term" value="C:plasma membrane"/>
    <property type="evidence" value="ECO:0007669"/>
    <property type="project" value="TreeGrafter"/>
</dbReference>
<feature type="transmembrane region" description="Helical" evidence="7">
    <location>
        <begin position="560"/>
        <end position="581"/>
    </location>
</feature>
<feature type="transmembrane region" description="Helical" evidence="7">
    <location>
        <begin position="227"/>
        <end position="246"/>
    </location>
</feature>
<evidence type="ECO:0000256" key="5">
    <source>
        <dbReference type="ARBA" id="ARBA00023136"/>
    </source>
</evidence>
<dbReference type="EnsemblProtists" id="EOD03738">
    <property type="protein sequence ID" value="EOD03738"/>
    <property type="gene ID" value="EMIHUDRAFT_466353"/>
</dbReference>
<feature type="transmembrane region" description="Helical" evidence="7">
    <location>
        <begin position="429"/>
        <end position="452"/>
    </location>
</feature>
<dbReference type="GO" id="GO:0035725">
    <property type="term" value="P:sodium ion transmembrane transport"/>
    <property type="evidence" value="ECO:0007669"/>
    <property type="project" value="TreeGrafter"/>
</dbReference>
<keyword evidence="9" id="KW-1185">Reference proteome</keyword>
<dbReference type="PANTHER" id="PTHR11616:SF240">
    <property type="entry name" value="BLOATED TUBULES, ISOFORM B-RELATED"/>
    <property type="match status" value="1"/>
</dbReference>
<comment type="subcellular location">
    <subcellularLocation>
        <location evidence="1">Membrane</location>
        <topology evidence="1">Multi-pass membrane protein</topology>
    </subcellularLocation>
</comment>
<keyword evidence="4 7" id="KW-1133">Transmembrane helix</keyword>
<evidence type="ECO:0000256" key="6">
    <source>
        <dbReference type="SAM" id="MobiDB-lite"/>
    </source>
</evidence>
<keyword evidence="3 7" id="KW-0812">Transmembrane</keyword>
<feature type="compositionally biased region" description="Pro residues" evidence="6">
    <location>
        <begin position="846"/>
        <end position="863"/>
    </location>
</feature>
<feature type="transmembrane region" description="Helical" evidence="7">
    <location>
        <begin position="45"/>
        <end position="63"/>
    </location>
</feature>
<dbReference type="GO" id="GO:0006865">
    <property type="term" value="P:amino acid transport"/>
    <property type="evidence" value="ECO:0007669"/>
    <property type="project" value="TreeGrafter"/>
</dbReference>
<feature type="region of interest" description="Disordered" evidence="6">
    <location>
        <begin position="1"/>
        <end position="41"/>
    </location>
</feature>
<evidence type="ECO:0008006" key="10">
    <source>
        <dbReference type="Google" id="ProtNLM"/>
    </source>
</evidence>
<proteinExistence type="predicted"/>
<dbReference type="Pfam" id="PF00209">
    <property type="entry name" value="SNF"/>
    <property type="match status" value="3"/>
</dbReference>
<sequence length="863" mass="91651">MCQQRPSALRREERGHAALGEGGAASNAGAAAASKDPPRRKWSSGAEFTIACIGYAVGLGNFWRFPALCFNNGGGAFLVPYTLTLLLIGMPIFLLELGMGQKFQIGGAELWKRVHPSLGGLGVASITATAIVAVYYNVVVCWALWYFFRSFAWDGVLPWAESRGGALQFWEVDTLHCRPAQNLSSAAPETCAWGAGTTWPQEPGCLALGWVLVWLCVCKGVHSAGKVAWFTALFPYAVLLALLVWVAAASQIFYSTGIGWGTLPAFASYNRHDHNFVRDAWLVPVINCGTSFLAGLAAFSVPRTHAPPLALTAERCVPIDEMQIEGSGLAFVVYPQAIAKLPVAPLFALLFFTMLLCLGLDSEFSMARDRARPREIARDRSRSHEIARGETILISPISPHISPYLQVETILTAVDDAGVGQNYPRAVKAAAACLAMFGVGLLFVTRGGLHWLELVDGYAANLTLFIVGGVECLAVGWVYGADRFAADTLEMAKTKLPKALPWTRRAPTQRRLTAKRRFPPPPPPKALLWNYKLVVPALLAVLTVQAFVSTATSKVHFPPYAVALGWCLALASALPIPLLAIRPLCCPPPYASEGLTSPRERAGLVGKLAASLHRLSRSLSFGASSRGASSAPAPSGLPPELSTERADVELAAAREDPLDADDAEALYSPMSRAAILCALVATSTTAAPTVNAPDEKGFSFGSGNSIGVGVNVFTISTSAFIDACCDVEPFARSIVGKQLCGCDANSCEQTARHAINILSNNELGVETNVFAIWWSKVVCAVRPGSNDCETAAEDAVTATAADSGQITFNFLSNNKLGIGANVFTAAVESFVQACCDAGLCPEESPSVPPPSPPPAGEAPYDPP</sequence>
<dbReference type="GeneID" id="17249868"/>